<feature type="region of interest" description="Disordered" evidence="1">
    <location>
        <begin position="244"/>
        <end position="271"/>
    </location>
</feature>
<organism evidence="2 3">
    <name type="scientific">Glycomyces paridis</name>
    <dbReference type="NCBI Taxonomy" id="2126555"/>
    <lineage>
        <taxon>Bacteria</taxon>
        <taxon>Bacillati</taxon>
        <taxon>Actinomycetota</taxon>
        <taxon>Actinomycetes</taxon>
        <taxon>Glycomycetales</taxon>
        <taxon>Glycomycetaceae</taxon>
        <taxon>Glycomyces</taxon>
    </lineage>
</organism>
<comment type="caution">
    <text evidence="2">The sequence shown here is derived from an EMBL/GenBank/DDBJ whole genome shotgun (WGS) entry which is preliminary data.</text>
</comment>
<reference evidence="2 3" key="1">
    <citation type="journal article" date="2018" name="Int. J. Syst. Evol. Microbiol.">
        <title>Glycomyces paridis sp. nov., isolated from the medicinal plant Paris polyphylla.</title>
        <authorList>
            <person name="Fang X.M."/>
            <person name="Bai J.L."/>
            <person name="Su J."/>
            <person name="Zhao L.L."/>
            <person name="Liu H.Y."/>
            <person name="Ma B.P."/>
            <person name="Zhang Y.Q."/>
            <person name="Yu L.Y."/>
        </authorList>
    </citation>
    <scope>NUCLEOTIDE SEQUENCE [LARGE SCALE GENOMIC DNA]</scope>
    <source>
        <strain evidence="2 3">CPCC 204357</strain>
    </source>
</reference>
<dbReference type="EMBL" id="STGX01000008">
    <property type="protein sequence ID" value="THV28348.1"/>
    <property type="molecule type" value="Genomic_DNA"/>
</dbReference>
<dbReference type="Proteomes" id="UP000305792">
    <property type="component" value="Unassembled WGS sequence"/>
</dbReference>
<dbReference type="RefSeq" id="WP_136529959.1">
    <property type="nucleotide sequence ID" value="NZ_STGX01000008.1"/>
</dbReference>
<dbReference type="AlphaFoldDB" id="A0A4S8PDA2"/>
<accession>A0A4S8PDA2</accession>
<name>A0A4S8PDA2_9ACTN</name>
<keyword evidence="3" id="KW-1185">Reference proteome</keyword>
<dbReference type="OrthoDB" id="9814383at2"/>
<evidence type="ECO:0000313" key="3">
    <source>
        <dbReference type="Proteomes" id="UP000305792"/>
    </source>
</evidence>
<evidence type="ECO:0000256" key="1">
    <source>
        <dbReference type="SAM" id="MobiDB-lite"/>
    </source>
</evidence>
<proteinExistence type="predicted"/>
<gene>
    <name evidence="2" type="ORF">E9998_12120</name>
</gene>
<sequence>MNGATAADLDLGAVTEPVVAGTGDRAVHGRRFDDPIDARAAGARALPNLAFHNLDALARLGDPRVGELVALPAGDGGFTARARFGGDGGCDRDWARLAEAWRRCTDRFGALDWDVAVYSSDHEWPRALAFPGVVLVSDRLDVEAAGTQWLYLLHELLHQWFGGLVRFAPDAAWEAWVDAIAWTVAAEVLGDRADTVYAAVYERQIRTGEPALAERGALVLAARRALRDEPDRLDRLADRTAEARARAGAGLPRTVAAAPTLNAEKGTPHAG</sequence>
<protein>
    <submittedName>
        <fullName evidence="2">M1 family metallopeptidase</fullName>
    </submittedName>
</protein>
<evidence type="ECO:0000313" key="2">
    <source>
        <dbReference type="EMBL" id="THV28348.1"/>
    </source>
</evidence>